<dbReference type="AlphaFoldDB" id="A0A0N9VD63"/>
<evidence type="ECO:0000313" key="2">
    <source>
        <dbReference type="Proteomes" id="UP000064939"/>
    </source>
</evidence>
<dbReference type="RefSeq" id="WP_054581115.1">
    <property type="nucleotide sequence ID" value="NZ_CP012808.1"/>
</dbReference>
<dbReference type="EMBL" id="CP012808">
    <property type="protein sequence ID" value="ALH95221.1"/>
    <property type="molecule type" value="Genomic_DNA"/>
</dbReference>
<dbReference type="OrthoDB" id="6694800at2"/>
<accession>A0A0N9VD63</accession>
<keyword evidence="2" id="KW-1185">Reference proteome</keyword>
<evidence type="ECO:0000313" key="1">
    <source>
        <dbReference type="EMBL" id="ALH95221.1"/>
    </source>
</evidence>
<organism evidence="1 2">
    <name type="scientific">Acinetobacter equi</name>
    <dbReference type="NCBI Taxonomy" id="1324350"/>
    <lineage>
        <taxon>Bacteria</taxon>
        <taxon>Pseudomonadati</taxon>
        <taxon>Pseudomonadota</taxon>
        <taxon>Gammaproteobacteria</taxon>
        <taxon>Moraxellales</taxon>
        <taxon>Moraxellaceae</taxon>
        <taxon>Acinetobacter</taxon>
    </lineage>
</organism>
<reference evidence="1 2" key="1">
    <citation type="journal article" date="2015" name="Int. J. Syst. Evol. Microbiol.">
        <title>Acinetobacter equi sp. nov. isolated from horse faeces.</title>
        <authorList>
            <person name="Poppel M.T."/>
            <person name="Skiebe E."/>
            <person name="Laue M."/>
            <person name="Bergmann H."/>
            <person name="Ebersberger I."/>
            <person name="Garn T."/>
            <person name="Fruth A."/>
            <person name="Baumgardt S."/>
            <person name="Busse H.J."/>
            <person name="Wilharm G."/>
        </authorList>
    </citation>
    <scope>NUCLEOTIDE SEQUENCE [LARGE SCALE GENOMIC DNA]</scope>
    <source>
        <strain evidence="1 2">114</strain>
    </source>
</reference>
<sequence>MLDKIQVQIAMLETGKKLILGAGIEIKTMQHVVELCDQLASDGIIKILNRHEETKTGQKLVDSLMIQKV</sequence>
<gene>
    <name evidence="1" type="ORF">AOY20_06535</name>
</gene>
<dbReference type="KEGG" id="aei:AOY20_06535"/>
<protein>
    <submittedName>
        <fullName evidence="1">Uncharacterized protein</fullName>
    </submittedName>
</protein>
<dbReference type="Proteomes" id="UP000064939">
    <property type="component" value="Chromosome"/>
</dbReference>
<proteinExistence type="predicted"/>
<name>A0A0N9VD63_9GAMM</name>